<evidence type="ECO:0000256" key="1">
    <source>
        <dbReference type="SAM" id="MobiDB-lite"/>
    </source>
</evidence>
<proteinExistence type="predicted"/>
<dbReference type="Proteomes" id="UP000238916">
    <property type="component" value="Unassembled WGS sequence"/>
</dbReference>
<feature type="compositionally biased region" description="Acidic residues" evidence="1">
    <location>
        <begin position="96"/>
        <end position="110"/>
    </location>
</feature>
<protein>
    <submittedName>
        <fullName evidence="2">Uncharacterized protein</fullName>
    </submittedName>
</protein>
<gene>
    <name evidence="2" type="ORF">SBF1_5110001</name>
</gene>
<evidence type="ECO:0000313" key="2">
    <source>
        <dbReference type="EMBL" id="SPF51526.1"/>
    </source>
</evidence>
<reference evidence="3" key="1">
    <citation type="submission" date="2018-02" db="EMBL/GenBank/DDBJ databases">
        <authorList>
            <person name="Hausmann B."/>
        </authorList>
    </citation>
    <scope>NUCLEOTIDE SEQUENCE [LARGE SCALE GENOMIC DNA]</scope>
    <source>
        <strain evidence="3">Peat soil MAG SbF1</strain>
    </source>
</reference>
<sequence>MARVINEEDERFLTFKTSEVEFGGGRLTLLAKKIPLEYEAFVKIYEAVQNEVSANPETKTKRERKAKDTLEAATQETEVATEEATSSGDNSNDASQPDEEAPVNEPDPGEETPTVSEPPTMKKIKPNREPRLEFPSEFAGEIIYVGKRTFAKVTKKVDITGIHSVGGSGGKVVINYRTKFSSGTLELYDLGPLCSKSK</sequence>
<dbReference type="EMBL" id="OMOF01000459">
    <property type="protein sequence ID" value="SPF51526.1"/>
    <property type="molecule type" value="Genomic_DNA"/>
</dbReference>
<feature type="compositionally biased region" description="Polar residues" evidence="1">
    <location>
        <begin position="86"/>
        <end position="95"/>
    </location>
</feature>
<name>A0A2U3LI82_9FIRM</name>
<dbReference type="AlphaFoldDB" id="A0A2U3LI82"/>
<accession>A0A2U3LI82</accession>
<feature type="region of interest" description="Disordered" evidence="1">
    <location>
        <begin position="49"/>
        <end position="129"/>
    </location>
</feature>
<organism evidence="2 3">
    <name type="scientific">Candidatus Desulfosporosinus infrequens</name>
    <dbReference type="NCBI Taxonomy" id="2043169"/>
    <lineage>
        <taxon>Bacteria</taxon>
        <taxon>Bacillati</taxon>
        <taxon>Bacillota</taxon>
        <taxon>Clostridia</taxon>
        <taxon>Eubacteriales</taxon>
        <taxon>Desulfitobacteriaceae</taxon>
        <taxon>Desulfosporosinus</taxon>
    </lineage>
</organism>
<evidence type="ECO:0000313" key="3">
    <source>
        <dbReference type="Proteomes" id="UP000238916"/>
    </source>
</evidence>
<feature type="compositionally biased region" description="Low complexity" evidence="1">
    <location>
        <begin position="71"/>
        <end position="85"/>
    </location>
</feature>